<feature type="region of interest" description="Disordered" evidence="1">
    <location>
        <begin position="1"/>
        <end position="39"/>
    </location>
</feature>
<feature type="region of interest" description="Disordered" evidence="1">
    <location>
        <begin position="173"/>
        <end position="214"/>
    </location>
</feature>
<accession>A0ABM8A1C3</accession>
<keyword evidence="3" id="KW-1185">Reference proteome</keyword>
<gene>
    <name evidence="2" type="ORF">HEK616_59070</name>
</gene>
<evidence type="ECO:0000313" key="2">
    <source>
        <dbReference type="EMBL" id="BDM72420.1"/>
    </source>
</evidence>
<dbReference type="Proteomes" id="UP001059597">
    <property type="component" value="Chromosome"/>
</dbReference>
<name>A0ABM8A1C3_STRNI</name>
<evidence type="ECO:0000256" key="1">
    <source>
        <dbReference type="SAM" id="MobiDB-lite"/>
    </source>
</evidence>
<proteinExistence type="predicted"/>
<feature type="compositionally biased region" description="Basic residues" evidence="1">
    <location>
        <begin position="1"/>
        <end position="10"/>
    </location>
</feature>
<protein>
    <submittedName>
        <fullName evidence="2">Uncharacterized protein</fullName>
    </submittedName>
</protein>
<sequence>MTAGARRIRPGPRVTVSADGRSQGRPDRPIRLSGMTETESQALQDRALIEEATKKSGLIWVRGTTGPARALWHVWHDGAACLVGDGSGEQPLADLGLTDGGPATVTVRSKDKGGRLVVWQATVVETAPEGDAWRSAVEELKGKRLNAPDADTLTERWARECRVLRLEPAGAPAVQRPGLMPEDSHAAPPLASPAITRRPIPAALPKLLRRGRKG</sequence>
<organism evidence="2 3">
    <name type="scientific">Streptomyces nigrescens</name>
    <dbReference type="NCBI Taxonomy" id="1920"/>
    <lineage>
        <taxon>Bacteria</taxon>
        <taxon>Bacillati</taxon>
        <taxon>Actinomycetota</taxon>
        <taxon>Actinomycetes</taxon>
        <taxon>Kitasatosporales</taxon>
        <taxon>Streptomycetaceae</taxon>
        <taxon>Streptomyces</taxon>
    </lineage>
</organism>
<evidence type="ECO:0000313" key="3">
    <source>
        <dbReference type="Proteomes" id="UP001059597"/>
    </source>
</evidence>
<dbReference type="EMBL" id="AP026073">
    <property type="protein sequence ID" value="BDM72420.1"/>
    <property type="molecule type" value="Genomic_DNA"/>
</dbReference>
<reference evidence="2" key="1">
    <citation type="submission" date="2022-06" db="EMBL/GenBank/DDBJ databases">
        <title>Complete genome sequence of Streptomyces nigrescens HEK616.</title>
        <authorList>
            <person name="Asamizu S."/>
            <person name="Onaka H."/>
        </authorList>
    </citation>
    <scope>NUCLEOTIDE SEQUENCE</scope>
    <source>
        <strain evidence="2">HEK616</strain>
    </source>
</reference>